<feature type="non-terminal residue" evidence="1">
    <location>
        <position position="1"/>
    </location>
</feature>
<dbReference type="EMBL" id="CAJNOC010002768">
    <property type="protein sequence ID" value="CAF0950375.1"/>
    <property type="molecule type" value="Genomic_DNA"/>
</dbReference>
<sequence length="123" mass="14625">MSDKKHVYSQEPLQGSLLCPKIKLPYIKTADGIYKVRTKTSPHRKKRFLEFQSENNIDKPKNFPDPVITRWNSWFNSLKFVDENFEIIKNFVELELNIDETFALCRLVVLFQKESLKDEIKFV</sequence>
<accession>A0A814D304</accession>
<evidence type="ECO:0000313" key="1">
    <source>
        <dbReference type="EMBL" id="CAF0950375.1"/>
    </source>
</evidence>
<evidence type="ECO:0000313" key="2">
    <source>
        <dbReference type="Proteomes" id="UP000663879"/>
    </source>
</evidence>
<dbReference type="OrthoDB" id="5978586at2759"/>
<dbReference type="AlphaFoldDB" id="A0A814D304"/>
<organism evidence="1 2">
    <name type="scientific">Brachionus calyciflorus</name>
    <dbReference type="NCBI Taxonomy" id="104777"/>
    <lineage>
        <taxon>Eukaryota</taxon>
        <taxon>Metazoa</taxon>
        <taxon>Spiralia</taxon>
        <taxon>Gnathifera</taxon>
        <taxon>Rotifera</taxon>
        <taxon>Eurotatoria</taxon>
        <taxon>Monogononta</taxon>
        <taxon>Pseudotrocha</taxon>
        <taxon>Ploima</taxon>
        <taxon>Brachionidae</taxon>
        <taxon>Brachionus</taxon>
    </lineage>
</organism>
<protein>
    <submittedName>
        <fullName evidence="1">Uncharacterized protein</fullName>
    </submittedName>
</protein>
<reference evidence="1" key="1">
    <citation type="submission" date="2021-02" db="EMBL/GenBank/DDBJ databases">
        <authorList>
            <person name="Nowell W R."/>
        </authorList>
    </citation>
    <scope>NUCLEOTIDE SEQUENCE</scope>
    <source>
        <strain evidence="1">Ploen Becks lab</strain>
    </source>
</reference>
<gene>
    <name evidence="1" type="ORF">OXX778_LOCUS13908</name>
</gene>
<name>A0A814D304_9BILA</name>
<keyword evidence="2" id="KW-1185">Reference proteome</keyword>
<proteinExistence type="predicted"/>
<dbReference type="Proteomes" id="UP000663879">
    <property type="component" value="Unassembled WGS sequence"/>
</dbReference>
<comment type="caution">
    <text evidence="1">The sequence shown here is derived from an EMBL/GenBank/DDBJ whole genome shotgun (WGS) entry which is preliminary data.</text>
</comment>
<feature type="non-terminal residue" evidence="1">
    <location>
        <position position="123"/>
    </location>
</feature>